<evidence type="ECO:0000313" key="1">
    <source>
        <dbReference type="EMBL" id="KAF9616684.1"/>
    </source>
</evidence>
<dbReference type="Pfam" id="PF08555">
    <property type="entry name" value="FAM32A"/>
    <property type="match status" value="1"/>
</dbReference>
<gene>
    <name evidence="1" type="ORF">IFM89_031548</name>
</gene>
<accession>A0A835IGP9</accession>
<dbReference type="PANTHER" id="PTHR13282:SF6">
    <property type="entry name" value="PROTEIN FAM32A"/>
    <property type="match status" value="1"/>
</dbReference>
<reference evidence="1 2" key="1">
    <citation type="submission" date="2020-10" db="EMBL/GenBank/DDBJ databases">
        <title>The Coptis chinensis genome and diversification of protoberbering-type alkaloids.</title>
        <authorList>
            <person name="Wang B."/>
            <person name="Shu S."/>
            <person name="Song C."/>
            <person name="Liu Y."/>
        </authorList>
    </citation>
    <scope>NUCLEOTIDE SEQUENCE [LARGE SCALE GENOMIC DNA]</scope>
    <source>
        <strain evidence="1">HL-2020</strain>
        <tissue evidence="1">Leaf</tissue>
    </source>
</reference>
<dbReference type="EMBL" id="JADFTS010000003">
    <property type="protein sequence ID" value="KAF9616684.1"/>
    <property type="molecule type" value="Genomic_DNA"/>
</dbReference>
<dbReference type="PANTHER" id="PTHR13282">
    <property type="entry name" value="PROTEIN FAM32A"/>
    <property type="match status" value="1"/>
</dbReference>
<comment type="caution">
    <text evidence="1">The sequence shown here is derived from an EMBL/GenBank/DDBJ whole genome shotgun (WGS) entry which is preliminary data.</text>
</comment>
<protein>
    <submittedName>
        <fullName evidence="1">Uncharacterized protein</fullName>
    </submittedName>
</protein>
<sequence>MTVAKGVGAYIWRPRPHPAWTCAWNNNMSGYENVVGGKLKLKGKALNVKAGGLEKKKKHKKHYDRTSALKEIDLSTDDHKKSTALQLTFTLPCSGGDSFPDLL</sequence>
<keyword evidence="2" id="KW-1185">Reference proteome</keyword>
<name>A0A835IGP9_9MAGN</name>
<evidence type="ECO:0000313" key="2">
    <source>
        <dbReference type="Proteomes" id="UP000631114"/>
    </source>
</evidence>
<dbReference type="GO" id="GO:0005730">
    <property type="term" value="C:nucleolus"/>
    <property type="evidence" value="ECO:0007669"/>
    <property type="project" value="TreeGrafter"/>
</dbReference>
<proteinExistence type="predicted"/>
<dbReference type="Proteomes" id="UP000631114">
    <property type="component" value="Unassembled WGS sequence"/>
</dbReference>
<dbReference type="AlphaFoldDB" id="A0A835IGP9"/>
<organism evidence="1 2">
    <name type="scientific">Coptis chinensis</name>
    <dbReference type="NCBI Taxonomy" id="261450"/>
    <lineage>
        <taxon>Eukaryota</taxon>
        <taxon>Viridiplantae</taxon>
        <taxon>Streptophyta</taxon>
        <taxon>Embryophyta</taxon>
        <taxon>Tracheophyta</taxon>
        <taxon>Spermatophyta</taxon>
        <taxon>Magnoliopsida</taxon>
        <taxon>Ranunculales</taxon>
        <taxon>Ranunculaceae</taxon>
        <taxon>Coptidoideae</taxon>
        <taxon>Coptis</taxon>
    </lineage>
</organism>
<dbReference type="InterPro" id="IPR013865">
    <property type="entry name" value="FAM32A"/>
</dbReference>